<keyword evidence="3 12" id="KW-0723">Serine/threonine-protein kinase</keyword>
<gene>
    <name evidence="16" type="ORF">WJX74_009818</name>
</gene>
<name>A0AAW1S342_9CHLO</name>
<dbReference type="PROSITE" id="PS00107">
    <property type="entry name" value="PROTEIN_KINASE_ATP"/>
    <property type="match status" value="1"/>
</dbReference>
<keyword evidence="4" id="KW-0597">Phosphoprotein</keyword>
<feature type="binding site" evidence="11">
    <location>
        <position position="116"/>
    </location>
    <ligand>
        <name>ATP</name>
        <dbReference type="ChEBI" id="CHEBI:30616"/>
    </ligand>
</feature>
<dbReference type="FunFam" id="1.10.510.10:FF:000057">
    <property type="entry name" value="Non-specific serine/threonine protein kinase"/>
    <property type="match status" value="1"/>
</dbReference>
<dbReference type="FunFam" id="3.30.200.20:FF:000102">
    <property type="entry name" value="Non-specific serine/threonine protein kinase"/>
    <property type="match status" value="1"/>
</dbReference>
<feature type="domain" description="AGC-kinase C-terminal" evidence="15">
    <location>
        <begin position="383"/>
        <end position="450"/>
    </location>
</feature>
<dbReference type="Gene3D" id="3.30.200.20">
    <property type="entry name" value="Phosphorylase Kinase, domain 1"/>
    <property type="match status" value="1"/>
</dbReference>
<dbReference type="PROSITE" id="PS50011">
    <property type="entry name" value="PROTEIN_KINASE_DOM"/>
    <property type="match status" value="1"/>
</dbReference>
<evidence type="ECO:0000256" key="6">
    <source>
        <dbReference type="ARBA" id="ARBA00022741"/>
    </source>
</evidence>
<dbReference type="AlphaFoldDB" id="A0AAW1S342"/>
<dbReference type="FunFam" id="1.10.510.10:FF:000042">
    <property type="entry name" value="Non-specific serine/threonine protein kinase"/>
    <property type="match status" value="1"/>
</dbReference>
<evidence type="ECO:0000256" key="7">
    <source>
        <dbReference type="ARBA" id="ARBA00022777"/>
    </source>
</evidence>
<dbReference type="SMART" id="SM00220">
    <property type="entry name" value="S_TKc"/>
    <property type="match status" value="1"/>
</dbReference>
<evidence type="ECO:0000256" key="1">
    <source>
        <dbReference type="ARBA" id="ARBA00009903"/>
    </source>
</evidence>
<dbReference type="InterPro" id="IPR011009">
    <property type="entry name" value="Kinase-like_dom_sf"/>
</dbReference>
<dbReference type="Proteomes" id="UP001438707">
    <property type="component" value="Unassembled WGS sequence"/>
</dbReference>
<keyword evidence="8 11" id="KW-0067">ATP-binding</keyword>
<evidence type="ECO:0000259" key="14">
    <source>
        <dbReference type="PROSITE" id="PS50011"/>
    </source>
</evidence>
<dbReference type="GO" id="GO:0005524">
    <property type="term" value="F:ATP binding"/>
    <property type="evidence" value="ECO:0007669"/>
    <property type="project" value="UniProtKB-UniRule"/>
</dbReference>
<protein>
    <recommendedName>
        <fullName evidence="2">non-specific serine/threonine protein kinase</fullName>
        <ecNumber evidence="2">2.7.11.1</ecNumber>
    </recommendedName>
</protein>
<evidence type="ECO:0000256" key="11">
    <source>
        <dbReference type="PROSITE-ProRule" id="PRU10141"/>
    </source>
</evidence>
<keyword evidence="7" id="KW-0418">Kinase</keyword>
<feature type="domain" description="Protein kinase" evidence="14">
    <location>
        <begin position="87"/>
        <end position="382"/>
    </location>
</feature>
<keyword evidence="6 11" id="KW-0547">Nucleotide-binding</keyword>
<dbReference type="PROSITE" id="PS00108">
    <property type="entry name" value="PROTEIN_KINASE_ST"/>
    <property type="match status" value="1"/>
</dbReference>
<dbReference type="Pfam" id="PF00069">
    <property type="entry name" value="Pkinase"/>
    <property type="match status" value="2"/>
</dbReference>
<evidence type="ECO:0000313" key="17">
    <source>
        <dbReference type="Proteomes" id="UP001438707"/>
    </source>
</evidence>
<evidence type="ECO:0000256" key="8">
    <source>
        <dbReference type="ARBA" id="ARBA00022840"/>
    </source>
</evidence>
<comment type="caution">
    <text evidence="16">The sequence shown here is derived from an EMBL/GenBank/DDBJ whole genome shotgun (WGS) entry which is preliminary data.</text>
</comment>
<dbReference type="InterPro" id="IPR059233">
    <property type="entry name" value="MobB_NdrA/B/Cbk1"/>
</dbReference>
<dbReference type="Gene3D" id="1.10.510.10">
    <property type="entry name" value="Transferase(Phosphotransferase) domain 1"/>
    <property type="match status" value="2"/>
</dbReference>
<dbReference type="InterPro" id="IPR000719">
    <property type="entry name" value="Prot_kinase_dom"/>
</dbReference>
<keyword evidence="5" id="KW-0808">Transferase</keyword>
<evidence type="ECO:0000256" key="3">
    <source>
        <dbReference type="ARBA" id="ARBA00022527"/>
    </source>
</evidence>
<dbReference type="CDD" id="cd05599">
    <property type="entry name" value="STKc_NDR_like"/>
    <property type="match status" value="1"/>
</dbReference>
<keyword evidence="17" id="KW-1185">Reference proteome</keyword>
<dbReference type="PANTHER" id="PTHR22988">
    <property type="entry name" value="MYOTONIC DYSTROPHY S/T KINASE-RELATED"/>
    <property type="match status" value="1"/>
</dbReference>
<evidence type="ECO:0000256" key="10">
    <source>
        <dbReference type="ARBA" id="ARBA00048679"/>
    </source>
</evidence>
<dbReference type="SUPFAM" id="SSF56112">
    <property type="entry name" value="Protein kinase-like (PK-like)"/>
    <property type="match status" value="1"/>
</dbReference>
<feature type="region of interest" description="Disordered" evidence="13">
    <location>
        <begin position="1"/>
        <end position="20"/>
    </location>
</feature>
<evidence type="ECO:0000256" key="4">
    <source>
        <dbReference type="ARBA" id="ARBA00022553"/>
    </source>
</evidence>
<dbReference type="GO" id="GO:0004674">
    <property type="term" value="F:protein serine/threonine kinase activity"/>
    <property type="evidence" value="ECO:0007669"/>
    <property type="project" value="UniProtKB-KW"/>
</dbReference>
<proteinExistence type="inferred from homology"/>
<dbReference type="CDD" id="cd21742">
    <property type="entry name" value="MobB_NDR_LATS-like"/>
    <property type="match status" value="1"/>
</dbReference>
<dbReference type="PROSITE" id="PS51285">
    <property type="entry name" value="AGC_KINASE_CTER"/>
    <property type="match status" value="1"/>
</dbReference>
<dbReference type="EMBL" id="JALJOS010000004">
    <property type="protein sequence ID" value="KAK9840430.1"/>
    <property type="molecule type" value="Genomic_DNA"/>
</dbReference>
<evidence type="ECO:0000256" key="5">
    <source>
        <dbReference type="ARBA" id="ARBA00022679"/>
    </source>
</evidence>
<sequence length="487" mass="55878">MSGITDPSSPSEAAKRKAAAAKSYIENMYRSQTEAQEKRRLRKEKIEAEISRRQLPEEEKQRIMQANDQRERDFLRLQRQRLSAVDFEPLTIIGRGAFGEVRVCKEKQTGKTFAMKKLKKAEMLRRGQVDHVKAERNVLAEVHNPYVVKLFYSFQDDEYLYLVMEYLAGGDVMTLLMRKDVLSEEETRFYVAETVLAIESIHKSNYIHRDIKPDNLLLDVNGHMKLSDFGLCKPVDVSLLPTLHENEAEDSLKRIASPALNRTQSEQLSHWQQNRRKLAFSTVGTPDYIAPEVLLKKGYGMECDWWSLGAIMYEMLVGYPPFYSDDPVSTCRKIVNWRQCLRFPPEVRLPPAAQDLMERLLCDVDDRLGSHGTEQLKAHPFFAGVDWESMYLQRSPYVPIVTHELDTQNFEHFDEDARGVSGSGAKRWARADPNFIGYTYKSYEAVQPVDGSGQVHLKKRGSSRPKLSQLQSNFNSMVLGSPDIGEQ</sequence>
<dbReference type="PANTHER" id="PTHR22988:SF76">
    <property type="entry name" value="CHROMOSOME UNDETERMINED SCAFFOLD_135, WHOLE GENOME SHOTGUN SEQUENCE"/>
    <property type="match status" value="1"/>
</dbReference>
<reference evidence="16 17" key="1">
    <citation type="journal article" date="2024" name="Nat. Commun.">
        <title>Phylogenomics reveals the evolutionary origins of lichenization in chlorophyte algae.</title>
        <authorList>
            <person name="Puginier C."/>
            <person name="Libourel C."/>
            <person name="Otte J."/>
            <person name="Skaloud P."/>
            <person name="Haon M."/>
            <person name="Grisel S."/>
            <person name="Petersen M."/>
            <person name="Berrin J.G."/>
            <person name="Delaux P.M."/>
            <person name="Dal Grande F."/>
            <person name="Keller J."/>
        </authorList>
    </citation>
    <scope>NUCLEOTIDE SEQUENCE [LARGE SCALE GENOMIC DNA]</scope>
    <source>
        <strain evidence="16 17">SAG 2145</strain>
    </source>
</reference>
<evidence type="ECO:0000259" key="15">
    <source>
        <dbReference type="PROSITE" id="PS51285"/>
    </source>
</evidence>
<dbReference type="InterPro" id="IPR000961">
    <property type="entry name" value="AGC-kinase_C"/>
</dbReference>
<evidence type="ECO:0000256" key="13">
    <source>
        <dbReference type="SAM" id="MobiDB-lite"/>
    </source>
</evidence>
<evidence type="ECO:0000256" key="12">
    <source>
        <dbReference type="RuleBase" id="RU000304"/>
    </source>
</evidence>
<organism evidence="16 17">
    <name type="scientific">Apatococcus lobatus</name>
    <dbReference type="NCBI Taxonomy" id="904363"/>
    <lineage>
        <taxon>Eukaryota</taxon>
        <taxon>Viridiplantae</taxon>
        <taxon>Chlorophyta</taxon>
        <taxon>core chlorophytes</taxon>
        <taxon>Trebouxiophyceae</taxon>
        <taxon>Chlorellales</taxon>
        <taxon>Chlorellaceae</taxon>
        <taxon>Apatococcus</taxon>
    </lineage>
</organism>
<dbReference type="InterPro" id="IPR050839">
    <property type="entry name" value="Rho-assoc_Ser/Thr_Kinase"/>
</dbReference>
<evidence type="ECO:0000256" key="9">
    <source>
        <dbReference type="ARBA" id="ARBA00047899"/>
    </source>
</evidence>
<evidence type="ECO:0000256" key="2">
    <source>
        <dbReference type="ARBA" id="ARBA00012513"/>
    </source>
</evidence>
<dbReference type="InterPro" id="IPR017441">
    <property type="entry name" value="Protein_kinase_ATP_BS"/>
</dbReference>
<dbReference type="EC" id="2.7.11.1" evidence="2"/>
<evidence type="ECO:0000313" key="16">
    <source>
        <dbReference type="EMBL" id="KAK9840430.1"/>
    </source>
</evidence>
<feature type="compositionally biased region" description="Polar residues" evidence="13">
    <location>
        <begin position="1"/>
        <end position="11"/>
    </location>
</feature>
<comment type="catalytic activity">
    <reaction evidence="10">
        <text>L-seryl-[protein] + ATP = O-phospho-L-seryl-[protein] + ADP + H(+)</text>
        <dbReference type="Rhea" id="RHEA:17989"/>
        <dbReference type="Rhea" id="RHEA-COMP:9863"/>
        <dbReference type="Rhea" id="RHEA-COMP:11604"/>
        <dbReference type="ChEBI" id="CHEBI:15378"/>
        <dbReference type="ChEBI" id="CHEBI:29999"/>
        <dbReference type="ChEBI" id="CHEBI:30616"/>
        <dbReference type="ChEBI" id="CHEBI:83421"/>
        <dbReference type="ChEBI" id="CHEBI:456216"/>
        <dbReference type="EC" id="2.7.11.1"/>
    </reaction>
</comment>
<dbReference type="InterPro" id="IPR008271">
    <property type="entry name" value="Ser/Thr_kinase_AS"/>
</dbReference>
<comment type="catalytic activity">
    <reaction evidence="9">
        <text>L-threonyl-[protein] + ATP = O-phospho-L-threonyl-[protein] + ADP + H(+)</text>
        <dbReference type="Rhea" id="RHEA:46608"/>
        <dbReference type="Rhea" id="RHEA-COMP:11060"/>
        <dbReference type="Rhea" id="RHEA-COMP:11605"/>
        <dbReference type="ChEBI" id="CHEBI:15378"/>
        <dbReference type="ChEBI" id="CHEBI:30013"/>
        <dbReference type="ChEBI" id="CHEBI:30616"/>
        <dbReference type="ChEBI" id="CHEBI:61977"/>
        <dbReference type="ChEBI" id="CHEBI:456216"/>
        <dbReference type="EC" id="2.7.11.1"/>
    </reaction>
</comment>
<accession>A0AAW1S342</accession>
<comment type="similarity">
    <text evidence="1">Belongs to the protein kinase superfamily. AGC Ser/Thr protein kinase family.</text>
</comment>